<feature type="compositionally biased region" description="Polar residues" evidence="1">
    <location>
        <begin position="8"/>
        <end position="34"/>
    </location>
</feature>
<dbReference type="Proteomes" id="UP000800200">
    <property type="component" value="Unassembled WGS sequence"/>
</dbReference>
<dbReference type="EMBL" id="ML994628">
    <property type="protein sequence ID" value="KAF2186949.1"/>
    <property type="molecule type" value="Genomic_DNA"/>
</dbReference>
<name>A0A6A6E8P1_9PEZI</name>
<sequence>MPREQTCPRLSSSAGGESHRSPSPSHCTSPSLRPSCSYPSVFPGTPAPKRSPCCSLLSALTLCSNSPSLFWRQPIELRRGGCAH</sequence>
<dbReference type="AlphaFoldDB" id="A0A6A6E8P1"/>
<evidence type="ECO:0000256" key="1">
    <source>
        <dbReference type="SAM" id="MobiDB-lite"/>
    </source>
</evidence>
<evidence type="ECO:0000313" key="3">
    <source>
        <dbReference type="Proteomes" id="UP000800200"/>
    </source>
</evidence>
<protein>
    <submittedName>
        <fullName evidence="2">Uncharacterized protein</fullName>
    </submittedName>
</protein>
<organism evidence="2 3">
    <name type="scientific">Zopfia rhizophila CBS 207.26</name>
    <dbReference type="NCBI Taxonomy" id="1314779"/>
    <lineage>
        <taxon>Eukaryota</taxon>
        <taxon>Fungi</taxon>
        <taxon>Dikarya</taxon>
        <taxon>Ascomycota</taxon>
        <taxon>Pezizomycotina</taxon>
        <taxon>Dothideomycetes</taxon>
        <taxon>Dothideomycetes incertae sedis</taxon>
        <taxon>Zopfiaceae</taxon>
        <taxon>Zopfia</taxon>
    </lineage>
</organism>
<evidence type="ECO:0000313" key="2">
    <source>
        <dbReference type="EMBL" id="KAF2186949.1"/>
    </source>
</evidence>
<feature type="region of interest" description="Disordered" evidence="1">
    <location>
        <begin position="1"/>
        <end position="34"/>
    </location>
</feature>
<accession>A0A6A6E8P1</accession>
<proteinExistence type="predicted"/>
<reference evidence="2" key="1">
    <citation type="journal article" date="2020" name="Stud. Mycol.">
        <title>101 Dothideomycetes genomes: a test case for predicting lifestyles and emergence of pathogens.</title>
        <authorList>
            <person name="Haridas S."/>
            <person name="Albert R."/>
            <person name="Binder M."/>
            <person name="Bloem J."/>
            <person name="Labutti K."/>
            <person name="Salamov A."/>
            <person name="Andreopoulos B."/>
            <person name="Baker S."/>
            <person name="Barry K."/>
            <person name="Bills G."/>
            <person name="Bluhm B."/>
            <person name="Cannon C."/>
            <person name="Castanera R."/>
            <person name="Culley D."/>
            <person name="Daum C."/>
            <person name="Ezra D."/>
            <person name="Gonzalez J."/>
            <person name="Henrissat B."/>
            <person name="Kuo A."/>
            <person name="Liang C."/>
            <person name="Lipzen A."/>
            <person name="Lutzoni F."/>
            <person name="Magnuson J."/>
            <person name="Mondo S."/>
            <person name="Nolan M."/>
            <person name="Ohm R."/>
            <person name="Pangilinan J."/>
            <person name="Park H.-J."/>
            <person name="Ramirez L."/>
            <person name="Alfaro M."/>
            <person name="Sun H."/>
            <person name="Tritt A."/>
            <person name="Yoshinaga Y."/>
            <person name="Zwiers L.-H."/>
            <person name="Turgeon B."/>
            <person name="Goodwin S."/>
            <person name="Spatafora J."/>
            <person name="Crous P."/>
            <person name="Grigoriev I."/>
        </authorList>
    </citation>
    <scope>NUCLEOTIDE SEQUENCE</scope>
    <source>
        <strain evidence="2">CBS 207.26</strain>
    </source>
</reference>
<keyword evidence="3" id="KW-1185">Reference proteome</keyword>
<gene>
    <name evidence="2" type="ORF">K469DRAFT_120186</name>
</gene>